<comment type="caution">
    <text evidence="3">The sequence shown here is derived from an EMBL/GenBank/DDBJ whole genome shotgun (WGS) entry which is preliminary data.</text>
</comment>
<feature type="domain" description="DUF642" evidence="2">
    <location>
        <begin position="10"/>
        <end position="168"/>
    </location>
</feature>
<dbReference type="InterPro" id="IPR027576">
    <property type="entry name" value="Choice_anch_C_dom"/>
</dbReference>
<dbReference type="NCBIfam" id="TIGR04362">
    <property type="entry name" value="choice_anch_C"/>
    <property type="match status" value="1"/>
</dbReference>
<evidence type="ECO:0000259" key="2">
    <source>
        <dbReference type="Pfam" id="PF04862"/>
    </source>
</evidence>
<organism evidence="3">
    <name type="scientific">Anaerolinea thermolimosa</name>
    <dbReference type="NCBI Taxonomy" id="229919"/>
    <lineage>
        <taxon>Bacteria</taxon>
        <taxon>Bacillati</taxon>
        <taxon>Chloroflexota</taxon>
        <taxon>Anaerolineae</taxon>
        <taxon>Anaerolineales</taxon>
        <taxon>Anaerolineaceae</taxon>
        <taxon>Anaerolinea</taxon>
    </lineage>
</organism>
<proteinExistence type="predicted"/>
<dbReference type="InterPro" id="IPR006946">
    <property type="entry name" value="DGR2-like_dom"/>
</dbReference>
<accession>A0A7C4KIK9</accession>
<protein>
    <submittedName>
        <fullName evidence="3">Choice-of-anchor C family protein</fullName>
    </submittedName>
</protein>
<dbReference type="AlphaFoldDB" id="A0A7C4KIK9"/>
<keyword evidence="1" id="KW-1133">Transmembrane helix</keyword>
<sequence length="210" mass="21581">MDPPPPPPSAFQNGSFESGTNPGSYLTVTAPNNTTITGWSVVSADIDYIGSFWSAADGVRSIDLSGNIGSAGAIQQTFATSAGATYYITFSLAGNPSGSPTIKTVQVSASPCAGCSPQNFTFDTTGRSLASMGWVDATYSFLATGASTTITFTSLDSTGYGPAIDNVRASYTPPPPPPITSTGANLNVMLSLAFLSILGGIFIFRKFRAA</sequence>
<feature type="transmembrane region" description="Helical" evidence="1">
    <location>
        <begin position="184"/>
        <end position="204"/>
    </location>
</feature>
<name>A0A7C4KIK9_9CHLR</name>
<keyword evidence="1" id="KW-0472">Membrane</keyword>
<dbReference type="Gene3D" id="2.60.120.260">
    <property type="entry name" value="Galactose-binding domain-like"/>
    <property type="match status" value="1"/>
</dbReference>
<evidence type="ECO:0000313" key="3">
    <source>
        <dbReference type="EMBL" id="HGS22514.1"/>
    </source>
</evidence>
<dbReference type="Pfam" id="PF04862">
    <property type="entry name" value="DUF642"/>
    <property type="match status" value="1"/>
</dbReference>
<reference evidence="3" key="1">
    <citation type="journal article" date="2020" name="mSystems">
        <title>Genome- and Community-Level Interaction Insights into Carbon Utilization and Element Cycling Functions of Hydrothermarchaeota in Hydrothermal Sediment.</title>
        <authorList>
            <person name="Zhou Z."/>
            <person name="Liu Y."/>
            <person name="Xu W."/>
            <person name="Pan J."/>
            <person name="Luo Z.H."/>
            <person name="Li M."/>
        </authorList>
    </citation>
    <scope>NUCLEOTIDE SEQUENCE [LARGE SCALE GENOMIC DNA]</scope>
    <source>
        <strain evidence="3">SpSt-573</strain>
    </source>
</reference>
<dbReference type="EMBL" id="DSYK01000579">
    <property type="protein sequence ID" value="HGS22514.1"/>
    <property type="molecule type" value="Genomic_DNA"/>
</dbReference>
<gene>
    <name evidence="3" type="ORF">ENT37_11695</name>
</gene>
<evidence type="ECO:0000256" key="1">
    <source>
        <dbReference type="SAM" id="Phobius"/>
    </source>
</evidence>
<keyword evidence="1" id="KW-0812">Transmembrane</keyword>